<evidence type="ECO:0000256" key="15">
    <source>
        <dbReference type="SAM" id="Phobius"/>
    </source>
</evidence>
<keyword evidence="4 15" id="KW-0812">Transmembrane</keyword>
<evidence type="ECO:0000313" key="16">
    <source>
        <dbReference type="Proteomes" id="UP000085678"/>
    </source>
</evidence>
<keyword evidence="8" id="KW-0406">Ion transport</keyword>
<dbReference type="STRING" id="7574.A0A1S3J436"/>
<evidence type="ECO:0000256" key="8">
    <source>
        <dbReference type="ARBA" id="ARBA00023065"/>
    </source>
</evidence>
<feature type="transmembrane region" description="Helical" evidence="15">
    <location>
        <begin position="102"/>
        <end position="120"/>
    </location>
</feature>
<evidence type="ECO:0000256" key="11">
    <source>
        <dbReference type="ARBA" id="ARBA00039395"/>
    </source>
</evidence>
<feature type="transmembrane region" description="Helical" evidence="15">
    <location>
        <begin position="227"/>
        <end position="251"/>
    </location>
</feature>
<evidence type="ECO:0000256" key="3">
    <source>
        <dbReference type="ARBA" id="ARBA00022475"/>
    </source>
</evidence>
<keyword evidence="2" id="KW-0813">Transport</keyword>
<keyword evidence="3" id="KW-1003">Cell membrane</keyword>
<dbReference type="Pfam" id="PF02535">
    <property type="entry name" value="Zip"/>
    <property type="match status" value="1"/>
</dbReference>
<dbReference type="PANTHER" id="PTHR11040">
    <property type="entry name" value="ZINC/IRON TRANSPORTER"/>
    <property type="match status" value="1"/>
</dbReference>
<dbReference type="InterPro" id="IPR003689">
    <property type="entry name" value="ZIP"/>
</dbReference>
<evidence type="ECO:0000313" key="17">
    <source>
        <dbReference type="RefSeq" id="XP_013405036.1"/>
    </source>
</evidence>
<evidence type="ECO:0000256" key="4">
    <source>
        <dbReference type="ARBA" id="ARBA00022692"/>
    </source>
</evidence>
<evidence type="ECO:0000256" key="12">
    <source>
        <dbReference type="ARBA" id="ARBA00041702"/>
    </source>
</evidence>
<accession>A0A1S3J436</accession>
<dbReference type="AlphaFoldDB" id="A0A1S3J436"/>
<evidence type="ECO:0000256" key="13">
    <source>
        <dbReference type="ARBA" id="ARBA00042778"/>
    </source>
</evidence>
<sequence>MATNSTMTGSGNTNTFDSTLLGVKIGCLVCIFIITIGCCLVPLKIIPRHSQIGVSPKSKLIMSLCNCLSAGVFLGTCFNAFIPHVREKFDGIFSNARWHHDSSSATEFTVIMGFFLILTLEKLIMMCQKKPMTHSHGHEMTALNLDLPEEELDGYTASEESSAESVDWENSNESQKLCKPKRHSHTKSRKFVSHPQVNHLHNSHMSHDHHSHAGHSHHVEISDQESIIGCISLLLALSVHGLFEGMALALQQSIDKLISLFIAIISHESLCALAMGITLAKQDLQSWTIVKLAVALAAVIPAGMGIGMALGQIHGQVGLTISAILQGIAAGTFINVIFLEMLPVEIHSNQYPMVKVLFVFLGYIIMAGLSFAHT</sequence>
<evidence type="ECO:0000256" key="2">
    <source>
        <dbReference type="ARBA" id="ARBA00022448"/>
    </source>
</evidence>
<feature type="region of interest" description="Disordered" evidence="14">
    <location>
        <begin position="154"/>
        <end position="189"/>
    </location>
</feature>
<organism evidence="16 17">
    <name type="scientific">Lingula anatina</name>
    <name type="common">Brachiopod</name>
    <name type="synonym">Lingula unguis</name>
    <dbReference type="NCBI Taxonomy" id="7574"/>
    <lineage>
        <taxon>Eukaryota</taxon>
        <taxon>Metazoa</taxon>
        <taxon>Spiralia</taxon>
        <taxon>Lophotrochozoa</taxon>
        <taxon>Brachiopoda</taxon>
        <taxon>Linguliformea</taxon>
        <taxon>Lingulata</taxon>
        <taxon>Lingulida</taxon>
        <taxon>Linguloidea</taxon>
        <taxon>Lingulidae</taxon>
        <taxon>Lingula</taxon>
    </lineage>
</organism>
<keyword evidence="5" id="KW-0862">Zinc</keyword>
<gene>
    <name evidence="17 18" type="primary">LOC106169914</name>
</gene>
<evidence type="ECO:0000256" key="5">
    <source>
        <dbReference type="ARBA" id="ARBA00022833"/>
    </source>
</evidence>
<feature type="transmembrane region" description="Helical" evidence="15">
    <location>
        <begin position="354"/>
        <end position="372"/>
    </location>
</feature>
<feature type="transmembrane region" description="Helical" evidence="15">
    <location>
        <begin position="257"/>
        <end position="280"/>
    </location>
</feature>
<feature type="compositionally biased region" description="Polar residues" evidence="14">
    <location>
        <begin position="158"/>
        <end position="175"/>
    </location>
</feature>
<evidence type="ECO:0000256" key="7">
    <source>
        <dbReference type="ARBA" id="ARBA00022989"/>
    </source>
</evidence>
<feature type="transmembrane region" description="Helical" evidence="15">
    <location>
        <begin position="292"/>
        <end position="313"/>
    </location>
</feature>
<comment type="subcellular location">
    <subcellularLocation>
        <location evidence="1">Apical cell membrane</location>
        <topology evidence="1">Multi-pass membrane protein</topology>
    </subcellularLocation>
</comment>
<name>A0A1S3J436_LINAN</name>
<evidence type="ECO:0000256" key="14">
    <source>
        <dbReference type="SAM" id="MobiDB-lite"/>
    </source>
</evidence>
<dbReference type="OrthoDB" id="448280at2759"/>
<reference evidence="17 18" key="1">
    <citation type="submission" date="2025-04" db="UniProtKB">
        <authorList>
            <consortium name="RefSeq"/>
        </authorList>
    </citation>
    <scope>IDENTIFICATION</scope>
    <source>
        <tissue evidence="17 18">Gonads</tissue>
    </source>
</reference>
<evidence type="ECO:0000256" key="1">
    <source>
        <dbReference type="ARBA" id="ARBA00004424"/>
    </source>
</evidence>
<proteinExistence type="predicted"/>
<feature type="transmembrane region" description="Helical" evidence="15">
    <location>
        <begin position="20"/>
        <end position="43"/>
    </location>
</feature>
<dbReference type="GeneID" id="106169914"/>
<dbReference type="PANTHER" id="PTHR11040:SF221">
    <property type="entry name" value="ZINC TRANSPORTER ZIP3"/>
    <property type="match status" value="1"/>
</dbReference>
<keyword evidence="16" id="KW-1185">Reference proteome</keyword>
<dbReference type="GO" id="GO:0005385">
    <property type="term" value="F:zinc ion transmembrane transporter activity"/>
    <property type="evidence" value="ECO:0007669"/>
    <property type="project" value="TreeGrafter"/>
</dbReference>
<dbReference type="RefSeq" id="XP_013405037.1">
    <property type="nucleotide sequence ID" value="XM_013549583.2"/>
</dbReference>
<keyword evidence="6" id="KW-0864">Zinc transport</keyword>
<feature type="transmembrane region" description="Helical" evidence="15">
    <location>
        <begin position="319"/>
        <end position="342"/>
    </location>
</feature>
<comment type="catalytic activity">
    <reaction evidence="10">
        <text>Zn(2+)(in) = Zn(2+)(out)</text>
        <dbReference type="Rhea" id="RHEA:29351"/>
        <dbReference type="ChEBI" id="CHEBI:29105"/>
    </reaction>
    <physiologicalReaction direction="left-to-right" evidence="10">
        <dbReference type="Rhea" id="RHEA:29352"/>
    </physiologicalReaction>
</comment>
<dbReference type="Proteomes" id="UP000085678">
    <property type="component" value="Unplaced"/>
</dbReference>
<feature type="transmembrane region" description="Helical" evidence="15">
    <location>
        <begin position="64"/>
        <end position="82"/>
    </location>
</feature>
<evidence type="ECO:0000313" key="18">
    <source>
        <dbReference type="RefSeq" id="XP_013405037.1"/>
    </source>
</evidence>
<feature type="compositionally biased region" description="Basic residues" evidence="14">
    <location>
        <begin position="178"/>
        <end position="189"/>
    </location>
</feature>
<dbReference type="GO" id="GO:0016324">
    <property type="term" value="C:apical plasma membrane"/>
    <property type="evidence" value="ECO:0007669"/>
    <property type="project" value="UniProtKB-SubCell"/>
</dbReference>
<evidence type="ECO:0000256" key="9">
    <source>
        <dbReference type="ARBA" id="ARBA00023136"/>
    </source>
</evidence>
<evidence type="ECO:0000256" key="6">
    <source>
        <dbReference type="ARBA" id="ARBA00022906"/>
    </source>
</evidence>
<keyword evidence="9 15" id="KW-0472">Membrane</keyword>
<keyword evidence="7 15" id="KW-1133">Transmembrane helix</keyword>
<evidence type="ECO:0000256" key="10">
    <source>
        <dbReference type="ARBA" id="ARBA00036307"/>
    </source>
</evidence>
<protein>
    <recommendedName>
        <fullName evidence="11">Zinc transporter ZIP3</fullName>
    </recommendedName>
    <alternativeName>
        <fullName evidence="13">Solute carrier family 39 member 3</fullName>
    </alternativeName>
    <alternativeName>
        <fullName evidence="12">Zrt- and Irt-like protein 3</fullName>
    </alternativeName>
</protein>
<dbReference type="KEGG" id="lak:106169914"/>
<dbReference type="RefSeq" id="XP_013405036.1">
    <property type="nucleotide sequence ID" value="XM_013549582.1"/>
</dbReference>